<feature type="transmembrane region" description="Helical" evidence="1">
    <location>
        <begin position="12"/>
        <end position="31"/>
    </location>
</feature>
<dbReference type="EMBL" id="BGPR01102605">
    <property type="protein sequence ID" value="GBM63639.1"/>
    <property type="molecule type" value="Genomic_DNA"/>
</dbReference>
<dbReference type="EMBL" id="BGPR01102590">
    <property type="protein sequence ID" value="GBM63583.1"/>
    <property type="molecule type" value="Genomic_DNA"/>
</dbReference>
<evidence type="ECO:0000313" key="4">
    <source>
        <dbReference type="EMBL" id="GBM63618.1"/>
    </source>
</evidence>
<sequence length="85" mass="9257">MLVGRLAPGWSSHGLASFLGRPAIVGILIFVGTTPAKGRLTPYVRFNVQQSQYTTDLHWNRISNLEPFGPEAETLLLGHRGPSSV</sequence>
<keyword evidence="1" id="KW-1133">Transmembrane helix</keyword>
<evidence type="ECO:0000313" key="3">
    <source>
        <dbReference type="EMBL" id="GBM63583.1"/>
    </source>
</evidence>
<dbReference type="AlphaFoldDB" id="A0A4Y2HED5"/>
<dbReference type="Proteomes" id="UP000499080">
    <property type="component" value="Unassembled WGS sequence"/>
</dbReference>
<evidence type="ECO:0000313" key="6">
    <source>
        <dbReference type="Proteomes" id="UP000499080"/>
    </source>
</evidence>
<keyword evidence="1" id="KW-0812">Transmembrane</keyword>
<gene>
    <name evidence="4" type="ORF">AVEN_117693_1</name>
    <name evidence="5" type="ORF">AVEN_161140_1</name>
    <name evidence="2" type="ORF">AVEN_228975_1</name>
    <name evidence="3" type="ORF">AVEN_254608_1</name>
</gene>
<protein>
    <submittedName>
        <fullName evidence="5">Uncharacterized protein</fullName>
    </submittedName>
</protein>
<dbReference type="EMBL" id="BGPR01102587">
    <property type="protein sequence ID" value="GBM63568.1"/>
    <property type="molecule type" value="Genomic_DNA"/>
</dbReference>
<keyword evidence="1" id="KW-0472">Membrane</keyword>
<reference evidence="5 6" key="1">
    <citation type="journal article" date="2019" name="Sci. Rep.">
        <title>Orb-weaving spider Araneus ventricosus genome elucidates the spidroin gene catalogue.</title>
        <authorList>
            <person name="Kono N."/>
            <person name="Nakamura H."/>
            <person name="Ohtoshi R."/>
            <person name="Moran D.A.P."/>
            <person name="Shinohara A."/>
            <person name="Yoshida Y."/>
            <person name="Fujiwara M."/>
            <person name="Mori M."/>
            <person name="Tomita M."/>
            <person name="Arakawa K."/>
        </authorList>
    </citation>
    <scope>NUCLEOTIDE SEQUENCE [LARGE SCALE GENOMIC DNA]</scope>
</reference>
<accession>A0A4Y2HED5</accession>
<name>A0A4Y2HED5_ARAVE</name>
<evidence type="ECO:0000313" key="2">
    <source>
        <dbReference type="EMBL" id="GBM63568.1"/>
    </source>
</evidence>
<keyword evidence="6" id="KW-1185">Reference proteome</keyword>
<dbReference type="EMBL" id="BGPR01102599">
    <property type="protein sequence ID" value="GBM63618.1"/>
    <property type="molecule type" value="Genomic_DNA"/>
</dbReference>
<organism evidence="5 6">
    <name type="scientific">Araneus ventricosus</name>
    <name type="common">Orbweaver spider</name>
    <name type="synonym">Epeira ventricosa</name>
    <dbReference type="NCBI Taxonomy" id="182803"/>
    <lineage>
        <taxon>Eukaryota</taxon>
        <taxon>Metazoa</taxon>
        <taxon>Ecdysozoa</taxon>
        <taxon>Arthropoda</taxon>
        <taxon>Chelicerata</taxon>
        <taxon>Arachnida</taxon>
        <taxon>Araneae</taxon>
        <taxon>Araneomorphae</taxon>
        <taxon>Entelegynae</taxon>
        <taxon>Araneoidea</taxon>
        <taxon>Araneidae</taxon>
        <taxon>Araneus</taxon>
    </lineage>
</organism>
<evidence type="ECO:0000313" key="5">
    <source>
        <dbReference type="EMBL" id="GBM63639.1"/>
    </source>
</evidence>
<evidence type="ECO:0000256" key="1">
    <source>
        <dbReference type="SAM" id="Phobius"/>
    </source>
</evidence>
<comment type="caution">
    <text evidence="5">The sequence shown here is derived from an EMBL/GenBank/DDBJ whole genome shotgun (WGS) entry which is preliminary data.</text>
</comment>
<proteinExistence type="predicted"/>